<protein>
    <submittedName>
        <fullName evidence="1">Uncharacterized protein</fullName>
    </submittedName>
</protein>
<accession>A0A8D2HKB3</accession>
<name>A0A8D2HKB3_UROPR</name>
<reference evidence="1" key="1">
    <citation type="submission" date="2025-08" db="UniProtKB">
        <authorList>
            <consortium name="Ensembl"/>
        </authorList>
    </citation>
    <scope>IDENTIFICATION</scope>
</reference>
<proteinExistence type="predicted"/>
<organism evidence="1 2">
    <name type="scientific">Urocitellus parryii</name>
    <name type="common">Arctic ground squirrel</name>
    <name type="synonym">Spermophilus parryii</name>
    <dbReference type="NCBI Taxonomy" id="9999"/>
    <lineage>
        <taxon>Eukaryota</taxon>
        <taxon>Metazoa</taxon>
        <taxon>Chordata</taxon>
        <taxon>Craniata</taxon>
        <taxon>Vertebrata</taxon>
        <taxon>Euteleostomi</taxon>
        <taxon>Mammalia</taxon>
        <taxon>Eutheria</taxon>
        <taxon>Euarchontoglires</taxon>
        <taxon>Glires</taxon>
        <taxon>Rodentia</taxon>
        <taxon>Sciuromorpha</taxon>
        <taxon>Sciuridae</taxon>
        <taxon>Xerinae</taxon>
        <taxon>Marmotini</taxon>
        <taxon>Urocitellus</taxon>
    </lineage>
</organism>
<dbReference type="Ensembl" id="ENSUPAT00010014816.1">
    <property type="protein sequence ID" value="ENSUPAP00010012920.1"/>
    <property type="gene ID" value="ENSUPAG00010010468.1"/>
</dbReference>
<dbReference type="AlphaFoldDB" id="A0A8D2HKB3"/>
<evidence type="ECO:0000313" key="2">
    <source>
        <dbReference type="Proteomes" id="UP000694417"/>
    </source>
</evidence>
<sequence>GLAQGAWDLPSGFPVPSSLGKFCRQRASCKAHTQHFSPPSLPLSLQDTIWGLVCTVAFAKGLTLEFSPLFPKGR</sequence>
<keyword evidence="2" id="KW-1185">Reference proteome</keyword>
<evidence type="ECO:0000313" key="1">
    <source>
        <dbReference type="Ensembl" id="ENSUPAP00010012920.1"/>
    </source>
</evidence>
<reference evidence="1" key="2">
    <citation type="submission" date="2025-09" db="UniProtKB">
        <authorList>
            <consortium name="Ensembl"/>
        </authorList>
    </citation>
    <scope>IDENTIFICATION</scope>
</reference>
<dbReference type="Proteomes" id="UP000694417">
    <property type="component" value="Unplaced"/>
</dbReference>